<protein>
    <recommendedName>
        <fullName evidence="1">YTH domain-containing family protein</fullName>
    </recommendedName>
</protein>
<name>A0AAD3XZ85_NEPGR</name>
<dbReference type="GO" id="GO:0048024">
    <property type="term" value="P:regulation of mRNA splicing, via spliceosome"/>
    <property type="evidence" value="ECO:0007669"/>
    <property type="project" value="TreeGrafter"/>
</dbReference>
<comment type="similarity">
    <text evidence="1">Belongs to the YTHDF family.</text>
</comment>
<dbReference type="PANTHER" id="PTHR12357">
    <property type="entry name" value="YTH YT521-B HOMOLOGY DOMAIN-CONTAINING"/>
    <property type="match status" value="1"/>
</dbReference>
<dbReference type="GO" id="GO:0000398">
    <property type="term" value="P:mRNA splicing, via spliceosome"/>
    <property type="evidence" value="ECO:0007669"/>
    <property type="project" value="TreeGrafter"/>
</dbReference>
<evidence type="ECO:0000259" key="2">
    <source>
        <dbReference type="PROSITE" id="PS50882"/>
    </source>
</evidence>
<dbReference type="Pfam" id="PF04146">
    <property type="entry name" value="YTH"/>
    <property type="match status" value="1"/>
</dbReference>
<evidence type="ECO:0000313" key="3">
    <source>
        <dbReference type="EMBL" id="GMH23262.1"/>
    </source>
</evidence>
<sequence length="289" mass="32351">MPSLLDRDMGPFYLKVITSRNGHFGRVMGTKRLPGSAGLLAIGSSDSWKDDCVGTMSNSRSLPASTYLERTKTILRHGALGASVGTNLSSAAPRNGKDRIGMKWDIDQWRSKYMVVRKLHANAKSILDQSELSWDDMMGSITAKEDMWNLEHIFIAVTQKQDMWNLDDPKSSSYRATKDVDPSTAEEPRFGESLIESSCAVQQMKKLSTRYFIIKSLNHHNIQLSIAKGNWATQVMNEPILEEAFNNSDRIILVFSVNMSGFFQGYTQMMSSVGCRWDNVWSQGTSGNS</sequence>
<dbReference type="GO" id="GO:1990247">
    <property type="term" value="F:N6-methyladenosine-containing RNA reader activity"/>
    <property type="evidence" value="ECO:0007669"/>
    <property type="project" value="UniProtKB-UniRule"/>
</dbReference>
<dbReference type="GO" id="GO:0003729">
    <property type="term" value="F:mRNA binding"/>
    <property type="evidence" value="ECO:0007669"/>
    <property type="project" value="UniProtKB-UniRule"/>
</dbReference>
<dbReference type="GO" id="GO:0005654">
    <property type="term" value="C:nucleoplasm"/>
    <property type="evidence" value="ECO:0007669"/>
    <property type="project" value="TreeGrafter"/>
</dbReference>
<dbReference type="PANTHER" id="PTHR12357:SF3">
    <property type="entry name" value="YTH DOMAIN-CONTAINING PROTEIN 1"/>
    <property type="match status" value="1"/>
</dbReference>
<evidence type="ECO:0000256" key="1">
    <source>
        <dbReference type="RuleBase" id="RU369095"/>
    </source>
</evidence>
<dbReference type="Gene3D" id="3.10.590.10">
    <property type="entry name" value="ph1033 like domains"/>
    <property type="match status" value="1"/>
</dbReference>
<dbReference type="InterPro" id="IPR007275">
    <property type="entry name" value="YTH_domain"/>
</dbReference>
<dbReference type="EMBL" id="BSYO01000026">
    <property type="protein sequence ID" value="GMH23262.1"/>
    <property type="molecule type" value="Genomic_DNA"/>
</dbReference>
<dbReference type="AlphaFoldDB" id="A0AAD3XZ85"/>
<comment type="function">
    <text evidence="1">Specifically recognizes and binds N6-methyladenosine (m6A)-containing RNAs, and regulates mRNA stability. M6A is a modification present at internal sites of mRNAs and some non-coding RNAs and plays a role in mRNA stability and processing.</text>
</comment>
<dbReference type="InterPro" id="IPR045168">
    <property type="entry name" value="YTH_prot"/>
</dbReference>
<feature type="domain" description="YTH" evidence="2">
    <location>
        <begin position="209"/>
        <end position="289"/>
    </location>
</feature>
<reference evidence="3" key="1">
    <citation type="submission" date="2023-05" db="EMBL/GenBank/DDBJ databases">
        <title>Nepenthes gracilis genome sequencing.</title>
        <authorList>
            <person name="Fukushima K."/>
        </authorList>
    </citation>
    <scope>NUCLEOTIDE SEQUENCE</scope>
    <source>
        <strain evidence="3">SING2019-196</strain>
    </source>
</reference>
<comment type="caution">
    <text evidence="3">The sequence shown here is derived from an EMBL/GenBank/DDBJ whole genome shotgun (WGS) entry which is preliminary data.</text>
</comment>
<keyword evidence="4" id="KW-1185">Reference proteome</keyword>
<keyword evidence="1" id="KW-0694">RNA-binding</keyword>
<dbReference type="PROSITE" id="PS50882">
    <property type="entry name" value="YTH"/>
    <property type="match status" value="1"/>
</dbReference>
<evidence type="ECO:0000313" key="4">
    <source>
        <dbReference type="Proteomes" id="UP001279734"/>
    </source>
</evidence>
<proteinExistence type="inferred from homology"/>
<organism evidence="3 4">
    <name type="scientific">Nepenthes gracilis</name>
    <name type="common">Slender pitcher plant</name>
    <dbReference type="NCBI Taxonomy" id="150966"/>
    <lineage>
        <taxon>Eukaryota</taxon>
        <taxon>Viridiplantae</taxon>
        <taxon>Streptophyta</taxon>
        <taxon>Embryophyta</taxon>
        <taxon>Tracheophyta</taxon>
        <taxon>Spermatophyta</taxon>
        <taxon>Magnoliopsida</taxon>
        <taxon>eudicotyledons</taxon>
        <taxon>Gunneridae</taxon>
        <taxon>Pentapetalae</taxon>
        <taxon>Caryophyllales</taxon>
        <taxon>Nepenthaceae</taxon>
        <taxon>Nepenthes</taxon>
    </lineage>
</organism>
<dbReference type="Proteomes" id="UP001279734">
    <property type="component" value="Unassembled WGS sequence"/>
</dbReference>
<accession>A0AAD3XZ85</accession>
<dbReference type="CDD" id="cd21134">
    <property type="entry name" value="YTH"/>
    <property type="match status" value="1"/>
</dbReference>
<gene>
    <name evidence="3" type="ORF">Nepgr_025105</name>
</gene>